<name>A0A972FL59_9FLAO</name>
<protein>
    <submittedName>
        <fullName evidence="1">Uncharacterized protein</fullName>
    </submittedName>
</protein>
<evidence type="ECO:0000313" key="2">
    <source>
        <dbReference type="Proteomes" id="UP000712080"/>
    </source>
</evidence>
<organism evidence="1 2">
    <name type="scientific">Flavobacterium silvaticum</name>
    <dbReference type="NCBI Taxonomy" id="1852020"/>
    <lineage>
        <taxon>Bacteria</taxon>
        <taxon>Pseudomonadati</taxon>
        <taxon>Bacteroidota</taxon>
        <taxon>Flavobacteriia</taxon>
        <taxon>Flavobacteriales</taxon>
        <taxon>Flavobacteriaceae</taxon>
        <taxon>Flavobacterium</taxon>
    </lineage>
</organism>
<dbReference type="RefSeq" id="WP_169527169.1">
    <property type="nucleotide sequence ID" value="NZ_JAAMPU010000104.1"/>
</dbReference>
<comment type="caution">
    <text evidence="1">The sequence shown here is derived from an EMBL/GenBank/DDBJ whole genome shotgun (WGS) entry which is preliminary data.</text>
</comment>
<dbReference type="AlphaFoldDB" id="A0A972FL59"/>
<proteinExistence type="predicted"/>
<gene>
    <name evidence="1" type="ORF">G6047_08445</name>
</gene>
<keyword evidence="2" id="KW-1185">Reference proteome</keyword>
<evidence type="ECO:0000313" key="1">
    <source>
        <dbReference type="EMBL" id="NMH28059.1"/>
    </source>
</evidence>
<sequence>MKEWIVDLFPRGGGFKTATRIFAPNQAAAVVSARKMNPQYRTGAVKPAK</sequence>
<reference evidence="1" key="1">
    <citation type="submission" date="2020-02" db="EMBL/GenBank/DDBJ databases">
        <title>Flavobacterium sp. genome.</title>
        <authorList>
            <person name="Jung H.S."/>
            <person name="Baek J.H."/>
            <person name="Jeon C.O."/>
        </authorList>
    </citation>
    <scope>NUCLEOTIDE SEQUENCE</scope>
    <source>
        <strain evidence="1">SE-s28</strain>
    </source>
</reference>
<dbReference type="Proteomes" id="UP000712080">
    <property type="component" value="Unassembled WGS sequence"/>
</dbReference>
<dbReference type="EMBL" id="JAAMPU010000104">
    <property type="protein sequence ID" value="NMH28059.1"/>
    <property type="molecule type" value="Genomic_DNA"/>
</dbReference>
<accession>A0A972FL59</accession>